<name>A0ABR4F1T3_9PEZI</name>
<dbReference type="Proteomes" id="UP001600888">
    <property type="component" value="Unassembled WGS sequence"/>
</dbReference>
<evidence type="ECO:0000256" key="1">
    <source>
        <dbReference type="ARBA" id="ARBA00009986"/>
    </source>
</evidence>
<dbReference type="PANTHER" id="PTHR11699">
    <property type="entry name" value="ALDEHYDE DEHYDROGENASE-RELATED"/>
    <property type="match status" value="1"/>
</dbReference>
<dbReference type="InterPro" id="IPR016163">
    <property type="entry name" value="Ald_DH_C"/>
</dbReference>
<dbReference type="InterPro" id="IPR015590">
    <property type="entry name" value="Aldehyde_DH_dom"/>
</dbReference>
<evidence type="ECO:0000313" key="8">
    <source>
        <dbReference type="EMBL" id="KAL2288648.1"/>
    </source>
</evidence>
<dbReference type="Pfam" id="PF00171">
    <property type="entry name" value="Aldedh"/>
    <property type="match status" value="1"/>
</dbReference>
<dbReference type="Gene3D" id="3.40.309.10">
    <property type="entry name" value="Aldehyde Dehydrogenase, Chain A, domain 2"/>
    <property type="match status" value="1"/>
</dbReference>
<feature type="active site" evidence="5">
    <location>
        <position position="297"/>
    </location>
</feature>
<organism evidence="8 9">
    <name type="scientific">Diaporthe vaccinii</name>
    <dbReference type="NCBI Taxonomy" id="105482"/>
    <lineage>
        <taxon>Eukaryota</taxon>
        <taxon>Fungi</taxon>
        <taxon>Dikarya</taxon>
        <taxon>Ascomycota</taxon>
        <taxon>Pezizomycotina</taxon>
        <taxon>Sordariomycetes</taxon>
        <taxon>Sordariomycetidae</taxon>
        <taxon>Diaporthales</taxon>
        <taxon>Diaporthaceae</taxon>
        <taxon>Diaporthe</taxon>
        <taxon>Diaporthe eres species complex</taxon>
    </lineage>
</organism>
<dbReference type="SUPFAM" id="SSF53720">
    <property type="entry name" value="ALDH-like"/>
    <property type="match status" value="1"/>
</dbReference>
<dbReference type="PROSITE" id="PS00687">
    <property type="entry name" value="ALDEHYDE_DEHYDR_GLU"/>
    <property type="match status" value="1"/>
</dbReference>
<comment type="caution">
    <text evidence="8">The sequence shown here is derived from an EMBL/GenBank/DDBJ whole genome shotgun (WGS) entry which is preliminary data.</text>
</comment>
<feature type="domain" description="Aldehyde dehydrogenase" evidence="7">
    <location>
        <begin position="61"/>
        <end position="522"/>
    </location>
</feature>
<evidence type="ECO:0000256" key="4">
    <source>
        <dbReference type="ARBA" id="ARBA00049194"/>
    </source>
</evidence>
<evidence type="ECO:0000313" key="9">
    <source>
        <dbReference type="Proteomes" id="UP001600888"/>
    </source>
</evidence>
<sequence>MITQDDCEIPTFWDRELEQKDKHQNQTLLLSGSQAVSMAASGIELPPRGFYLGNEFVDSVKPHGEKLTLLNPVDDSVVADDVPVAGREDVDRAVALGREAFRKGPWAKFTGIQRSACLNKFADLVEKNVERLAYAESLPTGRPVAGIVHFDLAHMVQVFRYYAGWADKIAGESFGEDNGFAKLVRYKPLGVCAGIASWNATFMYVGWKVAPALAAGNSFIFKPSEKSPLGVLALAPLFAEAGFPPAVVQFIIGGRDTGSLLASHMEIAKISFTGSISAGKAVQEAATRSNLKKTTLELGGKSPALVFGDADFENAVGSVAGGFLANSGQICVAASRVLVEESIAAKFLAAAKATFDGIGAQMGSSPLELSTSHGPVVDKLQFDRIMSYIDKGKASAQLLTGGNRIGSKGCFIEPTLFVNPDPQSPIWKEEVFGPVLTVRTFKTEEEAIAMANDSIYGLAACIYTSDVSRALRVSAALESGGVAINSPYLPELNTPFGGTKQSGQGRELGAHGLYSYLEPQSVHIRYSSILPLCLEHCGSLRIS</sequence>
<dbReference type="EC" id="1.2.1.3" evidence="3"/>
<protein>
    <recommendedName>
        <fullName evidence="3">aldehyde dehydrogenase (NAD(+))</fullName>
        <ecNumber evidence="3">1.2.1.3</ecNumber>
    </recommendedName>
</protein>
<dbReference type="PROSITE" id="PS00070">
    <property type="entry name" value="ALDEHYDE_DEHYDR_CYS"/>
    <property type="match status" value="1"/>
</dbReference>
<keyword evidence="2 6" id="KW-0560">Oxidoreductase</keyword>
<dbReference type="Gene3D" id="3.40.605.10">
    <property type="entry name" value="Aldehyde Dehydrogenase, Chain A, domain 1"/>
    <property type="match status" value="1"/>
</dbReference>
<dbReference type="InterPro" id="IPR016161">
    <property type="entry name" value="Ald_DH/histidinol_DH"/>
</dbReference>
<gene>
    <name evidence="8" type="ORF">FJTKL_03341</name>
</gene>
<dbReference type="InterPro" id="IPR029510">
    <property type="entry name" value="Ald_DH_CS_GLU"/>
</dbReference>
<evidence type="ECO:0000256" key="6">
    <source>
        <dbReference type="RuleBase" id="RU003345"/>
    </source>
</evidence>
<reference evidence="8 9" key="1">
    <citation type="submission" date="2024-03" db="EMBL/GenBank/DDBJ databases">
        <title>A high-quality draft genome sequence of Diaporthe vaccinii, a causative agent of upright dieback and viscid rot disease in cranberry plants.</title>
        <authorList>
            <person name="Sarrasin M."/>
            <person name="Lang B.F."/>
            <person name="Burger G."/>
        </authorList>
    </citation>
    <scope>NUCLEOTIDE SEQUENCE [LARGE SCALE GENOMIC DNA]</scope>
    <source>
        <strain evidence="8 9">IS7</strain>
    </source>
</reference>
<evidence type="ECO:0000256" key="2">
    <source>
        <dbReference type="ARBA" id="ARBA00023002"/>
    </source>
</evidence>
<accession>A0ABR4F1T3</accession>
<evidence type="ECO:0000259" key="7">
    <source>
        <dbReference type="Pfam" id="PF00171"/>
    </source>
</evidence>
<dbReference type="InterPro" id="IPR016162">
    <property type="entry name" value="Ald_DH_N"/>
</dbReference>
<keyword evidence="9" id="KW-1185">Reference proteome</keyword>
<proteinExistence type="inferred from homology"/>
<dbReference type="EMBL" id="JBAWTH010000015">
    <property type="protein sequence ID" value="KAL2288648.1"/>
    <property type="molecule type" value="Genomic_DNA"/>
</dbReference>
<evidence type="ECO:0000256" key="5">
    <source>
        <dbReference type="PROSITE-ProRule" id="PRU10007"/>
    </source>
</evidence>
<comment type="similarity">
    <text evidence="1 6">Belongs to the aldehyde dehydrogenase family.</text>
</comment>
<evidence type="ECO:0000256" key="3">
    <source>
        <dbReference type="ARBA" id="ARBA00024226"/>
    </source>
</evidence>
<comment type="catalytic activity">
    <reaction evidence="4">
        <text>an aldehyde + NAD(+) + H2O = a carboxylate + NADH + 2 H(+)</text>
        <dbReference type="Rhea" id="RHEA:16185"/>
        <dbReference type="ChEBI" id="CHEBI:15377"/>
        <dbReference type="ChEBI" id="CHEBI:15378"/>
        <dbReference type="ChEBI" id="CHEBI:17478"/>
        <dbReference type="ChEBI" id="CHEBI:29067"/>
        <dbReference type="ChEBI" id="CHEBI:57540"/>
        <dbReference type="ChEBI" id="CHEBI:57945"/>
        <dbReference type="EC" id="1.2.1.3"/>
    </reaction>
</comment>
<dbReference type="InterPro" id="IPR016160">
    <property type="entry name" value="Ald_DH_CS_CYS"/>
</dbReference>